<dbReference type="Pfam" id="PF02224">
    <property type="entry name" value="Cytidylate_kin"/>
    <property type="match status" value="1"/>
</dbReference>
<keyword evidence="4 8" id="KW-0418">Kinase</keyword>
<keyword evidence="8" id="KW-0963">Cytoplasm</keyword>
<protein>
    <recommendedName>
        <fullName evidence="8">Cytidylate kinase</fullName>
        <shortName evidence="8">CK</shortName>
        <ecNumber evidence="8">2.7.4.25</ecNumber>
    </recommendedName>
    <alternativeName>
        <fullName evidence="8">Cytidine monophosphate kinase</fullName>
        <shortName evidence="8">CMP kinase</shortName>
    </alternativeName>
</protein>
<sequence>MQTMTAKIIAIDGPSASGKGTVASRVAAALGWDYLDSGALYRLTALYARQKQTEWTDEEGVTRLAAELPVEFVGQTVLLGGADVSQEIRSEAVGMGASAVAQLPAVRAALLQRQRDFQTAKGLVADGRDMGSVVFPDAVLKVFLTASAEIRAQRRAKQLGLPCSGVAFDRILADIEARDAADSRRTVAPLRRLPDAELLDTSEMGIDEAVKKVIDWYEKNKADI</sequence>
<evidence type="ECO:0000313" key="11">
    <source>
        <dbReference type="Proteomes" id="UP000005536"/>
    </source>
</evidence>
<dbReference type="InterPro" id="IPR003136">
    <property type="entry name" value="Cytidylate_kin"/>
</dbReference>
<dbReference type="PANTHER" id="PTHR21299:SF2">
    <property type="entry name" value="CYTIDYLATE KINASE"/>
    <property type="match status" value="1"/>
</dbReference>
<evidence type="ECO:0000256" key="1">
    <source>
        <dbReference type="ARBA" id="ARBA00009427"/>
    </source>
</evidence>
<feature type="domain" description="Cytidylate kinase" evidence="9">
    <location>
        <begin position="9"/>
        <end position="217"/>
    </location>
</feature>
<dbReference type="InterPro" id="IPR011994">
    <property type="entry name" value="Cytidylate_kinase_dom"/>
</dbReference>
<dbReference type="EMBL" id="ADBF01000253">
    <property type="protein sequence ID" value="EFE48604.1"/>
    <property type="molecule type" value="Genomic_DNA"/>
</dbReference>
<dbReference type="PANTHER" id="PTHR21299">
    <property type="entry name" value="CYTIDYLATE KINASE/PANTOATE-BETA-ALANINE LIGASE"/>
    <property type="match status" value="1"/>
</dbReference>
<dbReference type="GO" id="GO:0006220">
    <property type="term" value="P:pyrimidine nucleotide metabolic process"/>
    <property type="evidence" value="ECO:0007669"/>
    <property type="project" value="UniProtKB-UniRule"/>
</dbReference>
<evidence type="ECO:0000256" key="5">
    <source>
        <dbReference type="ARBA" id="ARBA00022840"/>
    </source>
</evidence>
<comment type="similarity">
    <text evidence="1 8">Belongs to the cytidylate kinase family. Type 1 subfamily.</text>
</comment>
<dbReference type="NCBIfam" id="TIGR00017">
    <property type="entry name" value="cmk"/>
    <property type="match status" value="1"/>
</dbReference>
<evidence type="ECO:0000259" key="9">
    <source>
        <dbReference type="Pfam" id="PF02224"/>
    </source>
</evidence>
<evidence type="ECO:0000256" key="6">
    <source>
        <dbReference type="ARBA" id="ARBA00047615"/>
    </source>
</evidence>
<evidence type="ECO:0000313" key="10">
    <source>
        <dbReference type="EMBL" id="EFE48604.1"/>
    </source>
</evidence>
<dbReference type="Gene3D" id="3.40.50.300">
    <property type="entry name" value="P-loop containing nucleotide triphosphate hydrolases"/>
    <property type="match status" value="1"/>
</dbReference>
<comment type="catalytic activity">
    <reaction evidence="6 8">
        <text>dCMP + ATP = dCDP + ADP</text>
        <dbReference type="Rhea" id="RHEA:25094"/>
        <dbReference type="ChEBI" id="CHEBI:30616"/>
        <dbReference type="ChEBI" id="CHEBI:57566"/>
        <dbReference type="ChEBI" id="CHEBI:58593"/>
        <dbReference type="ChEBI" id="CHEBI:456216"/>
        <dbReference type="EC" id="2.7.4.25"/>
    </reaction>
</comment>
<gene>
    <name evidence="8 10" type="primary">cmk</name>
    <name evidence="10" type="ORF">NEIELOOT_02578</name>
</gene>
<evidence type="ECO:0000256" key="2">
    <source>
        <dbReference type="ARBA" id="ARBA00022679"/>
    </source>
</evidence>
<feature type="binding site" evidence="8">
    <location>
        <begin position="13"/>
        <end position="21"/>
    </location>
    <ligand>
        <name>ATP</name>
        <dbReference type="ChEBI" id="CHEBI:30616"/>
    </ligand>
</feature>
<evidence type="ECO:0000256" key="8">
    <source>
        <dbReference type="HAMAP-Rule" id="MF_00238"/>
    </source>
</evidence>
<evidence type="ECO:0000256" key="7">
    <source>
        <dbReference type="ARBA" id="ARBA00048478"/>
    </source>
</evidence>
<dbReference type="GO" id="GO:0036431">
    <property type="term" value="F:dCMP kinase activity"/>
    <property type="evidence" value="ECO:0007669"/>
    <property type="project" value="InterPro"/>
</dbReference>
<dbReference type="STRING" id="546263.NELON_04775"/>
<dbReference type="GO" id="GO:0005829">
    <property type="term" value="C:cytosol"/>
    <property type="evidence" value="ECO:0007669"/>
    <property type="project" value="TreeGrafter"/>
</dbReference>
<accession>D4DU21</accession>
<organism evidence="10 11">
    <name type="scientific">Neisseria elongata subsp. glycolytica ATCC 29315</name>
    <dbReference type="NCBI Taxonomy" id="546263"/>
    <lineage>
        <taxon>Bacteria</taxon>
        <taxon>Pseudomonadati</taxon>
        <taxon>Pseudomonadota</taxon>
        <taxon>Betaproteobacteria</taxon>
        <taxon>Neisseriales</taxon>
        <taxon>Neisseriaceae</taxon>
        <taxon>Neisseria</taxon>
    </lineage>
</organism>
<dbReference type="GO" id="GO:0036430">
    <property type="term" value="F:CMP kinase activity"/>
    <property type="evidence" value="ECO:0007669"/>
    <property type="project" value="RHEA"/>
</dbReference>
<reference evidence="10 11" key="1">
    <citation type="submission" date="2010-02" db="EMBL/GenBank/DDBJ databases">
        <authorList>
            <person name="Weinstock G."/>
            <person name="Sodergren E."/>
            <person name="Clifton S."/>
            <person name="Fulton L."/>
            <person name="Fulton B."/>
            <person name="Courtney L."/>
            <person name="Fronick C."/>
            <person name="Harrison M."/>
            <person name="Strong C."/>
            <person name="Farmer C."/>
            <person name="Delahaunty K."/>
            <person name="Markovic C."/>
            <person name="Hall O."/>
            <person name="Minx P."/>
            <person name="Tomlinson C."/>
            <person name="Mitreva M."/>
            <person name="Nelson J."/>
            <person name="Hou S."/>
            <person name="Wollam A."/>
            <person name="Pepin K.H."/>
            <person name="Johnson M."/>
            <person name="Bhonagiri V."/>
            <person name="Zhang X."/>
            <person name="Suruliraj S."/>
            <person name="Warren W."/>
            <person name="Chinwalla A."/>
            <person name="Mardis E.R."/>
            <person name="Wilson R.K."/>
        </authorList>
    </citation>
    <scope>NUCLEOTIDE SEQUENCE [LARGE SCALE GENOMIC DNA]</scope>
    <source>
        <strain evidence="10 11">ATCC 29315</strain>
    </source>
</reference>
<dbReference type="CDD" id="cd02020">
    <property type="entry name" value="CMPK"/>
    <property type="match status" value="1"/>
</dbReference>
<comment type="subcellular location">
    <subcellularLocation>
        <location evidence="8">Cytoplasm</location>
    </subcellularLocation>
</comment>
<evidence type="ECO:0000256" key="3">
    <source>
        <dbReference type="ARBA" id="ARBA00022741"/>
    </source>
</evidence>
<dbReference type="SUPFAM" id="SSF52540">
    <property type="entry name" value="P-loop containing nucleoside triphosphate hydrolases"/>
    <property type="match status" value="1"/>
</dbReference>
<dbReference type="EC" id="2.7.4.25" evidence="8"/>
<evidence type="ECO:0000256" key="4">
    <source>
        <dbReference type="ARBA" id="ARBA00022777"/>
    </source>
</evidence>
<comment type="caution">
    <text evidence="10">The sequence shown here is derived from an EMBL/GenBank/DDBJ whole genome shotgun (WGS) entry which is preliminary data.</text>
</comment>
<proteinExistence type="inferred from homology"/>
<name>D4DU21_NEIEG</name>
<dbReference type="AlphaFoldDB" id="D4DU21"/>
<keyword evidence="3 8" id="KW-0547">Nucleotide-binding</keyword>
<dbReference type="HAMAP" id="MF_00238">
    <property type="entry name" value="Cytidyl_kinase_type1"/>
    <property type="match status" value="1"/>
</dbReference>
<comment type="catalytic activity">
    <reaction evidence="7 8">
        <text>CMP + ATP = CDP + ADP</text>
        <dbReference type="Rhea" id="RHEA:11600"/>
        <dbReference type="ChEBI" id="CHEBI:30616"/>
        <dbReference type="ChEBI" id="CHEBI:58069"/>
        <dbReference type="ChEBI" id="CHEBI:60377"/>
        <dbReference type="ChEBI" id="CHEBI:456216"/>
        <dbReference type="EC" id="2.7.4.25"/>
    </reaction>
</comment>
<dbReference type="InterPro" id="IPR027417">
    <property type="entry name" value="P-loop_NTPase"/>
</dbReference>
<dbReference type="GO" id="GO:0005524">
    <property type="term" value="F:ATP binding"/>
    <property type="evidence" value="ECO:0007669"/>
    <property type="project" value="UniProtKB-UniRule"/>
</dbReference>
<dbReference type="Proteomes" id="UP000005536">
    <property type="component" value="Unassembled WGS sequence"/>
</dbReference>
<dbReference type="GO" id="GO:0015949">
    <property type="term" value="P:nucleobase-containing small molecule interconversion"/>
    <property type="evidence" value="ECO:0007669"/>
    <property type="project" value="TreeGrafter"/>
</dbReference>
<keyword evidence="2 8" id="KW-0808">Transferase</keyword>
<keyword evidence="5 8" id="KW-0067">ATP-binding</keyword>